<name>A0A6S6SWN5_9BACT</name>
<sequence length="213" mass="24655">MQDIKIYEILIDENNEDHGIMRNSFVDYPAVEYTKLNFSKETNKLAFTANDSEQRFMSVSMIADTPIPRINELTGELYGIVFTKSEIKKIVNKFIMDGNFNEVSLQHTSEMVDGVYLVEHFITREGVTECPAFKDLPEGSYVTTYYVPNKEQYEALKADKDFNGFSIEINGMMEEMLFSQEHSMLEEKIKVILNSDLNDEQKEIKVKDILNIK</sequence>
<dbReference type="AlphaFoldDB" id="A0A6S6SWN5"/>
<evidence type="ECO:0000313" key="1">
    <source>
        <dbReference type="EMBL" id="CAA6810452.1"/>
    </source>
</evidence>
<proteinExistence type="predicted"/>
<accession>A0A6S6SWN5</accession>
<gene>
    <name evidence="1" type="ORF">HELGO_WM16088</name>
</gene>
<dbReference type="EMBL" id="CACVAR010000201">
    <property type="protein sequence ID" value="CAA6810452.1"/>
    <property type="molecule type" value="Genomic_DNA"/>
</dbReference>
<protein>
    <submittedName>
        <fullName evidence="1">Uncharacterized protein</fullName>
    </submittedName>
</protein>
<organism evidence="1">
    <name type="scientific">uncultured Sulfurovum sp</name>
    <dbReference type="NCBI Taxonomy" id="269237"/>
    <lineage>
        <taxon>Bacteria</taxon>
        <taxon>Pseudomonadati</taxon>
        <taxon>Campylobacterota</taxon>
        <taxon>Epsilonproteobacteria</taxon>
        <taxon>Campylobacterales</taxon>
        <taxon>Sulfurovaceae</taxon>
        <taxon>Sulfurovum</taxon>
        <taxon>environmental samples</taxon>
    </lineage>
</organism>
<reference evidence="1" key="1">
    <citation type="submission" date="2020-01" db="EMBL/GenBank/DDBJ databases">
        <authorList>
            <person name="Meier V. D."/>
            <person name="Meier V D."/>
        </authorList>
    </citation>
    <scope>NUCLEOTIDE SEQUENCE</scope>
    <source>
        <strain evidence="1">HLG_WM_MAG_03</strain>
    </source>
</reference>